<keyword evidence="2" id="KW-1185">Reference proteome</keyword>
<dbReference type="OrthoDB" id="546433at2759"/>
<reference evidence="1" key="1">
    <citation type="journal article" date="2020" name="bioRxiv">
        <title>Comparative genomics of Chlamydomonas.</title>
        <authorList>
            <person name="Craig R.J."/>
            <person name="Hasan A.R."/>
            <person name="Ness R.W."/>
            <person name="Keightley P.D."/>
        </authorList>
    </citation>
    <scope>NUCLEOTIDE SEQUENCE</scope>
    <source>
        <strain evidence="1">SAG 7.73</strain>
    </source>
</reference>
<dbReference type="EMBL" id="JAEHOC010000005">
    <property type="protein sequence ID" value="KAG2441678.1"/>
    <property type="molecule type" value="Genomic_DNA"/>
</dbReference>
<dbReference type="Proteomes" id="UP000650467">
    <property type="component" value="Unassembled WGS sequence"/>
</dbReference>
<gene>
    <name evidence="1" type="ORF">HXX76_003296</name>
</gene>
<organism evidence="1 2">
    <name type="scientific">Chlamydomonas incerta</name>
    <dbReference type="NCBI Taxonomy" id="51695"/>
    <lineage>
        <taxon>Eukaryota</taxon>
        <taxon>Viridiplantae</taxon>
        <taxon>Chlorophyta</taxon>
        <taxon>core chlorophytes</taxon>
        <taxon>Chlorophyceae</taxon>
        <taxon>CS clade</taxon>
        <taxon>Chlamydomonadales</taxon>
        <taxon>Chlamydomonadaceae</taxon>
        <taxon>Chlamydomonas</taxon>
    </lineage>
</organism>
<comment type="caution">
    <text evidence="1">The sequence shown here is derived from an EMBL/GenBank/DDBJ whole genome shotgun (WGS) entry which is preliminary data.</text>
</comment>
<evidence type="ECO:0000313" key="2">
    <source>
        <dbReference type="Proteomes" id="UP000650467"/>
    </source>
</evidence>
<dbReference type="AlphaFoldDB" id="A0A835TE47"/>
<accession>A0A835TE47</accession>
<sequence length="270" mass="28383">MPTPGTCAAYSFQASYGPHPATLQLLWLQPQAPCPVTQPQELTLSPPHSHQQQHGLLALPNELLAQIAGIGLRCGAGTSLMAACRDLRDATAAAILASPGLRLQLAARRLRALFGAYGSDCVTADGIYSCNGARRLLLPDHLSEGQRAEVLLALVKELAVGAAEYAEERLEPAELRAAGWEHHQSQQAAAAGGCGGGAVCMEIEHCESDWGIQTSGGGDGQLLLQRARATSRGSWSCCAHVREQVQQLIVAAARAGDTRSMTGLMRAACC</sequence>
<evidence type="ECO:0000313" key="1">
    <source>
        <dbReference type="EMBL" id="KAG2441678.1"/>
    </source>
</evidence>
<protein>
    <submittedName>
        <fullName evidence="1">Uncharacterized protein</fullName>
    </submittedName>
</protein>
<proteinExistence type="predicted"/>
<name>A0A835TE47_CHLIN</name>